<gene>
    <name evidence="1" type="ORF">FocTR4_00000042</name>
</gene>
<reference evidence="1 2" key="1">
    <citation type="submission" date="2019-07" db="EMBL/GenBank/DDBJ databases">
        <title>The First High-Quality Draft Genome Sequence of the Causal Agent of the Current Panama Disease Epidemic.</title>
        <authorList>
            <person name="Warmington R.J."/>
            <person name="Kay W."/>
            <person name="Jeffries A."/>
            <person name="Bebber D."/>
            <person name="Moore K."/>
            <person name="Studholme D.J."/>
        </authorList>
    </citation>
    <scope>NUCLEOTIDE SEQUENCE [LARGE SCALE GENOMIC DNA]</scope>
    <source>
        <strain evidence="1 2">TR4</strain>
    </source>
</reference>
<dbReference type="AlphaFoldDB" id="A0A5C6T085"/>
<accession>A0A5C6T085</accession>
<organism evidence="1 2">
    <name type="scientific">Fusarium oxysporum f. sp. cubense</name>
    <dbReference type="NCBI Taxonomy" id="61366"/>
    <lineage>
        <taxon>Eukaryota</taxon>
        <taxon>Fungi</taxon>
        <taxon>Dikarya</taxon>
        <taxon>Ascomycota</taxon>
        <taxon>Pezizomycotina</taxon>
        <taxon>Sordariomycetes</taxon>
        <taxon>Hypocreomycetidae</taxon>
        <taxon>Hypocreales</taxon>
        <taxon>Nectriaceae</taxon>
        <taxon>Fusarium</taxon>
        <taxon>Fusarium oxysporum species complex</taxon>
    </lineage>
</organism>
<dbReference type="Proteomes" id="UP000321331">
    <property type="component" value="Unassembled WGS sequence"/>
</dbReference>
<evidence type="ECO:0000313" key="2">
    <source>
        <dbReference type="Proteomes" id="UP000321331"/>
    </source>
</evidence>
<protein>
    <recommendedName>
        <fullName evidence="3">Transcription factor domain-containing protein</fullName>
    </recommendedName>
</protein>
<name>A0A5C6T085_FUSOC</name>
<dbReference type="EMBL" id="VMNF01000007">
    <property type="protein sequence ID" value="TXC03799.1"/>
    <property type="molecule type" value="Genomic_DNA"/>
</dbReference>
<proteinExistence type="predicted"/>
<comment type="caution">
    <text evidence="1">The sequence shown here is derived from an EMBL/GenBank/DDBJ whole genome shotgun (WGS) entry which is preliminary data.</text>
</comment>
<evidence type="ECO:0008006" key="3">
    <source>
        <dbReference type="Google" id="ProtNLM"/>
    </source>
</evidence>
<sequence>MENPQFDSISFGDPNAASIDFNKDVLGILSSFQFATRFDPTAASDCFTSPGFGLCIYGSDAHVLKDYYRLIHPAFPILPPPMENSYQESVEWLSPEVMTSGYEPSSPLVLALLSLLVLMPQKGKRPAADAGAAELNASLATFLANKATGLLQVCADKQSPYGASSLHPKLPVEYEKPLAYCVLSLYQYVHCGNTIMMRRLADKAFDACLALRLHELEDDGSEYCEARNRTWWKTVSPYHIPGVFYLLK</sequence>
<evidence type="ECO:0000313" key="1">
    <source>
        <dbReference type="EMBL" id="TXC03799.1"/>
    </source>
</evidence>
<dbReference type="PANTHER" id="PTHR47431">
    <property type="entry name" value="ZN(II)2CYS6 TRANSCRIPTION FACTOR (EUROFUNG)-RELATED"/>
    <property type="match status" value="1"/>
</dbReference>
<dbReference type="PANTHER" id="PTHR47431:SF1">
    <property type="entry name" value="ZN(II)2CYS6 TRANSCRIPTION FACTOR (EUROFUNG)"/>
    <property type="match status" value="1"/>
</dbReference>